<dbReference type="RefSeq" id="WP_072745909.1">
    <property type="nucleotide sequence ID" value="NZ_FOHL01000002.1"/>
</dbReference>
<feature type="transmembrane region" description="Helical" evidence="2">
    <location>
        <begin position="12"/>
        <end position="30"/>
    </location>
</feature>
<keyword evidence="4" id="KW-1185">Reference proteome</keyword>
<accession>A0A1M7RZK2</accession>
<proteinExistence type="predicted"/>
<keyword evidence="2" id="KW-1133">Transmembrane helix</keyword>
<sequence>MMKDWPLFFRNLALGTGAACAAFFAALWLLSGRIEFLGAVGGVWALGQLFAALAAFAGRRAAMRAAPPAPADPQWRGGWQGSADARR</sequence>
<reference evidence="3 4" key="1">
    <citation type="submission" date="2016-12" db="EMBL/GenBank/DDBJ databases">
        <authorList>
            <person name="Song W.-J."/>
            <person name="Kurnit D.M."/>
        </authorList>
    </citation>
    <scope>NUCLEOTIDE SEQUENCE [LARGE SCALE GENOMIC DNA]</scope>
    <source>
        <strain evidence="3 4">CGMCC 1.10808</strain>
    </source>
</reference>
<dbReference type="AlphaFoldDB" id="A0A1M7RZK2"/>
<evidence type="ECO:0000313" key="4">
    <source>
        <dbReference type="Proteomes" id="UP000184066"/>
    </source>
</evidence>
<dbReference type="EMBL" id="FRDL01000001">
    <property type="protein sequence ID" value="SHN51596.1"/>
    <property type="molecule type" value="Genomic_DNA"/>
</dbReference>
<name>A0A1M7RZK2_9RHOB</name>
<keyword evidence="2" id="KW-0812">Transmembrane</keyword>
<organism evidence="3 4">
    <name type="scientific">Oceanicella actignis</name>
    <dbReference type="NCBI Taxonomy" id="1189325"/>
    <lineage>
        <taxon>Bacteria</taxon>
        <taxon>Pseudomonadati</taxon>
        <taxon>Pseudomonadota</taxon>
        <taxon>Alphaproteobacteria</taxon>
        <taxon>Rhodobacterales</taxon>
        <taxon>Paracoccaceae</taxon>
        <taxon>Oceanicella</taxon>
    </lineage>
</organism>
<evidence type="ECO:0000256" key="1">
    <source>
        <dbReference type="SAM" id="MobiDB-lite"/>
    </source>
</evidence>
<dbReference type="Proteomes" id="UP000184066">
    <property type="component" value="Unassembled WGS sequence"/>
</dbReference>
<protein>
    <submittedName>
        <fullName evidence="3">Uncharacterized protein</fullName>
    </submittedName>
</protein>
<dbReference type="STRING" id="1189325.SAMN04488119_102176"/>
<feature type="region of interest" description="Disordered" evidence="1">
    <location>
        <begin position="65"/>
        <end position="87"/>
    </location>
</feature>
<gene>
    <name evidence="3" type="ORF">SAMN05216200_101342</name>
</gene>
<feature type="transmembrane region" description="Helical" evidence="2">
    <location>
        <begin position="36"/>
        <end position="57"/>
    </location>
</feature>
<evidence type="ECO:0000313" key="3">
    <source>
        <dbReference type="EMBL" id="SHN51596.1"/>
    </source>
</evidence>
<keyword evidence="2" id="KW-0472">Membrane</keyword>
<evidence type="ECO:0000256" key="2">
    <source>
        <dbReference type="SAM" id="Phobius"/>
    </source>
</evidence>